<name>A0A6J6BWY2_9ZZZZ</name>
<dbReference type="GO" id="GO:0006171">
    <property type="term" value="P:cAMP biosynthetic process"/>
    <property type="evidence" value="ECO:0007669"/>
    <property type="project" value="TreeGrafter"/>
</dbReference>
<proteinExistence type="predicted"/>
<dbReference type="InterPro" id="IPR001054">
    <property type="entry name" value="A/G_cyclase"/>
</dbReference>
<reference evidence="2" key="1">
    <citation type="submission" date="2020-05" db="EMBL/GenBank/DDBJ databases">
        <authorList>
            <person name="Chiriac C."/>
            <person name="Salcher M."/>
            <person name="Ghai R."/>
            <person name="Kavagutti S V."/>
        </authorList>
    </citation>
    <scope>NUCLEOTIDE SEQUENCE</scope>
</reference>
<sequence length="376" mass="40100">MPDVGSPSDRPNHQTSDDARWVAAGLLDPASPTADERRELLVWLDSLGIPVEQMVAACAEGQLASLPGDLALRPGARVTLTELAARTGMDPDEITRVRRASGFPRVESGAAAYTDDDVVMLELYRLAATMFSGEELFHFLRVVGTSMRRIAEAAGEMFLRDVEGPQVQGPHVSELGRARTSLDGIELGRAAAGLFEPMFRAHMELAVVATRRARTGHDDYSTVPLTVGFVDLTGFTERAGRAGPDELLRLVQTFESLANDLVIEHGGRLVKLIGDEVMFVTIEPGAACEIAGGLVHAADTDARGGLAHGEVVASGGDLYGPVVNLASRITDLAIPGEVLVNEAVMRSVTDRTFEPAGRRALKGFAEPVRLWSLAGA</sequence>
<dbReference type="AlphaFoldDB" id="A0A6J6BWY2"/>
<dbReference type="EMBL" id="CAEZSR010000009">
    <property type="protein sequence ID" value="CAB4543681.1"/>
    <property type="molecule type" value="Genomic_DNA"/>
</dbReference>
<dbReference type="PANTHER" id="PTHR43081">
    <property type="entry name" value="ADENYLATE CYCLASE, TERMINAL-DIFFERENTIATION SPECIFIC-RELATED"/>
    <property type="match status" value="1"/>
</dbReference>
<dbReference type="PANTHER" id="PTHR43081:SF19">
    <property type="entry name" value="PH-SENSITIVE ADENYLATE CYCLASE RV1264"/>
    <property type="match status" value="1"/>
</dbReference>
<dbReference type="SUPFAM" id="SSF55073">
    <property type="entry name" value="Nucleotide cyclase"/>
    <property type="match status" value="1"/>
</dbReference>
<dbReference type="Pfam" id="PF16701">
    <property type="entry name" value="Ad_Cy_reg"/>
    <property type="match status" value="1"/>
</dbReference>
<dbReference type="GO" id="GO:0035556">
    <property type="term" value="P:intracellular signal transduction"/>
    <property type="evidence" value="ECO:0007669"/>
    <property type="project" value="InterPro"/>
</dbReference>
<organism evidence="2">
    <name type="scientific">freshwater metagenome</name>
    <dbReference type="NCBI Taxonomy" id="449393"/>
    <lineage>
        <taxon>unclassified sequences</taxon>
        <taxon>metagenomes</taxon>
        <taxon>ecological metagenomes</taxon>
    </lineage>
</organism>
<dbReference type="Gene3D" id="3.30.70.1230">
    <property type="entry name" value="Nucleotide cyclase"/>
    <property type="match status" value="1"/>
</dbReference>
<dbReference type="PROSITE" id="PS50125">
    <property type="entry name" value="GUANYLATE_CYCLASE_2"/>
    <property type="match status" value="1"/>
</dbReference>
<gene>
    <name evidence="2" type="ORF">UFOPK1493_00485</name>
</gene>
<accession>A0A6J6BWY2</accession>
<dbReference type="InterPro" id="IPR029787">
    <property type="entry name" value="Nucleotide_cyclase"/>
</dbReference>
<dbReference type="InterPro" id="IPR032026">
    <property type="entry name" value="Ad_Cy_reg"/>
</dbReference>
<feature type="domain" description="Guanylate cyclase" evidence="1">
    <location>
        <begin position="226"/>
        <end position="330"/>
    </location>
</feature>
<evidence type="ECO:0000313" key="2">
    <source>
        <dbReference type="EMBL" id="CAB4543681.1"/>
    </source>
</evidence>
<dbReference type="InterPro" id="IPR050697">
    <property type="entry name" value="Adenylyl/Guanylyl_Cyclase_3/4"/>
</dbReference>
<protein>
    <submittedName>
        <fullName evidence="2">Unannotated protein</fullName>
    </submittedName>
</protein>
<dbReference type="CDD" id="cd07302">
    <property type="entry name" value="CHD"/>
    <property type="match status" value="1"/>
</dbReference>
<evidence type="ECO:0000259" key="1">
    <source>
        <dbReference type="PROSITE" id="PS50125"/>
    </source>
</evidence>